<dbReference type="PANTHER" id="PTHR35908">
    <property type="entry name" value="HYPOTHETICAL FUSION PROTEIN"/>
    <property type="match status" value="1"/>
</dbReference>
<dbReference type="PANTHER" id="PTHR35908:SF1">
    <property type="entry name" value="CONSERVED PROTEIN"/>
    <property type="match status" value="1"/>
</dbReference>
<name>U5VY61_9ACTN</name>
<reference evidence="2 3" key="1">
    <citation type="journal article" date="2014" name="J. Biotechnol.">
        <title>Complete genome sequence of the actinobacterium Actinoplanes friuliensis HAG 010964, producer of the lipopeptide antibiotic friulimycin.</title>
        <authorList>
            <person name="Ruckert C."/>
            <person name="Szczepanowski R."/>
            <person name="Albersmeier A."/>
            <person name="Goesmann A."/>
            <person name="Fischer N."/>
            <person name="Steinkamper A."/>
            <person name="Puhler A."/>
            <person name="Biener R."/>
            <person name="Schwartz D."/>
            <person name="Kalinowski J."/>
        </authorList>
    </citation>
    <scope>NUCLEOTIDE SEQUENCE [LARGE SCALE GENOMIC DNA]</scope>
    <source>
        <strain evidence="2 3">DSM 7358</strain>
    </source>
</reference>
<feature type="domain" description="Glyoxalase-like" evidence="1">
    <location>
        <begin position="1"/>
        <end position="98"/>
    </location>
</feature>
<dbReference type="EMBL" id="CP006272">
    <property type="protein sequence ID" value="AGZ41938.1"/>
    <property type="molecule type" value="Genomic_DNA"/>
</dbReference>
<sequence>MAEFWAAVLGWRITEEEEDGISLAPADAAWPTIDVLKVPEGKTVKNRLHFDVRADGSSTEEELERLLGLGARKVDVGQGSDVSWTVLADPEGNEFCLLSRTVQEVLDH</sequence>
<dbReference type="Proteomes" id="UP000017746">
    <property type="component" value="Chromosome"/>
</dbReference>
<gene>
    <name evidence="2" type="ORF">AFR_18300</name>
</gene>
<proteinExistence type="predicted"/>
<dbReference type="PATRIC" id="fig|1246995.3.peg.3714"/>
<evidence type="ECO:0000313" key="2">
    <source>
        <dbReference type="EMBL" id="AGZ41938.1"/>
    </source>
</evidence>
<dbReference type="Gene3D" id="3.10.180.10">
    <property type="entry name" value="2,3-Dihydroxybiphenyl 1,2-Dioxygenase, domain 1"/>
    <property type="match status" value="1"/>
</dbReference>
<dbReference type="InterPro" id="IPR029068">
    <property type="entry name" value="Glyas_Bleomycin-R_OHBP_Dase"/>
</dbReference>
<keyword evidence="3" id="KW-1185">Reference proteome</keyword>
<dbReference type="SUPFAM" id="SSF54593">
    <property type="entry name" value="Glyoxalase/Bleomycin resistance protein/Dihydroxybiphenyl dioxygenase"/>
    <property type="match status" value="1"/>
</dbReference>
<dbReference type="HOGENOM" id="CLU_108054_0_0_11"/>
<protein>
    <recommendedName>
        <fullName evidence="1">Glyoxalase-like domain-containing protein</fullName>
    </recommendedName>
</protein>
<dbReference type="STRING" id="1246995.AFR_18300"/>
<organism evidence="2 3">
    <name type="scientific">Actinoplanes friuliensis DSM 7358</name>
    <dbReference type="NCBI Taxonomy" id="1246995"/>
    <lineage>
        <taxon>Bacteria</taxon>
        <taxon>Bacillati</taxon>
        <taxon>Actinomycetota</taxon>
        <taxon>Actinomycetes</taxon>
        <taxon>Micromonosporales</taxon>
        <taxon>Micromonosporaceae</taxon>
        <taxon>Actinoplanes</taxon>
    </lineage>
</organism>
<dbReference type="InterPro" id="IPR041581">
    <property type="entry name" value="Glyoxalase_6"/>
</dbReference>
<dbReference type="Pfam" id="PF18029">
    <property type="entry name" value="Glyoxalase_6"/>
    <property type="match status" value="1"/>
</dbReference>
<dbReference type="AlphaFoldDB" id="U5VY61"/>
<dbReference type="eggNOG" id="COG0346">
    <property type="taxonomic scope" value="Bacteria"/>
</dbReference>
<evidence type="ECO:0000259" key="1">
    <source>
        <dbReference type="Pfam" id="PF18029"/>
    </source>
</evidence>
<dbReference type="RefSeq" id="WP_023362311.1">
    <property type="nucleotide sequence ID" value="NC_022657.1"/>
</dbReference>
<dbReference type="KEGG" id="afs:AFR_18300"/>
<accession>U5VY61</accession>
<evidence type="ECO:0000313" key="3">
    <source>
        <dbReference type="Proteomes" id="UP000017746"/>
    </source>
</evidence>